<accession>A0ABR9R594</accession>
<protein>
    <recommendedName>
        <fullName evidence="3">DUF1540 domain-containing protein</fullName>
    </recommendedName>
</protein>
<comment type="caution">
    <text evidence="1">The sequence shown here is derived from an EMBL/GenBank/DDBJ whole genome shotgun (WGS) entry which is preliminary data.</text>
</comment>
<sequence>MTYLNCSQSDCCHNKGGCCCLGNIKMHHTSAHNAKCASYAASEGYGNCATDNVPGSAETEIRCDDNACIHNKKRACCADLVGVSQGRTGPCCAAREE</sequence>
<evidence type="ECO:0008006" key="3">
    <source>
        <dbReference type="Google" id="ProtNLM"/>
    </source>
</evidence>
<dbReference type="EMBL" id="JADCKC010000003">
    <property type="protein sequence ID" value="MBE5038304.1"/>
    <property type="molecule type" value="Genomic_DNA"/>
</dbReference>
<dbReference type="RefSeq" id="WP_193502373.1">
    <property type="nucleotide sequence ID" value="NZ_JADCKC010000003.1"/>
</dbReference>
<proteinExistence type="predicted"/>
<gene>
    <name evidence="1" type="ORF">INF35_10950</name>
</gene>
<reference evidence="1 2" key="1">
    <citation type="submission" date="2020-10" db="EMBL/GenBank/DDBJ databases">
        <title>ChiBAC.</title>
        <authorList>
            <person name="Zenner C."/>
            <person name="Hitch T.C.A."/>
            <person name="Clavel T."/>
        </authorList>
    </citation>
    <scope>NUCLEOTIDE SEQUENCE [LARGE SCALE GENOMIC DNA]</scope>
    <source>
        <strain evidence="1 2">DSM 109015</strain>
    </source>
</reference>
<organism evidence="1 2">
    <name type="scientific">Gemmiger gallinarum</name>
    <dbReference type="NCBI Taxonomy" id="2779354"/>
    <lineage>
        <taxon>Bacteria</taxon>
        <taxon>Bacillati</taxon>
        <taxon>Bacillota</taxon>
        <taxon>Clostridia</taxon>
        <taxon>Eubacteriales</taxon>
        <taxon>Gemmiger</taxon>
    </lineage>
</organism>
<evidence type="ECO:0000313" key="2">
    <source>
        <dbReference type="Proteomes" id="UP000768567"/>
    </source>
</evidence>
<name>A0ABR9R594_9FIRM</name>
<keyword evidence="2" id="KW-1185">Reference proteome</keyword>
<evidence type="ECO:0000313" key="1">
    <source>
        <dbReference type="EMBL" id="MBE5038304.1"/>
    </source>
</evidence>
<dbReference type="Proteomes" id="UP000768567">
    <property type="component" value="Unassembled WGS sequence"/>
</dbReference>